<reference evidence="2 3" key="1">
    <citation type="journal article" date="2016" name="Front. Microbiol.">
        <title>Comparative Genomics Analysis of Streptomyces Species Reveals Their Adaptation to the Marine Environment and Their Diversity at the Genomic Level.</title>
        <authorList>
            <person name="Tian X."/>
            <person name="Zhang Z."/>
            <person name="Yang T."/>
            <person name="Chen M."/>
            <person name="Li J."/>
            <person name="Chen F."/>
            <person name="Yang J."/>
            <person name="Li W."/>
            <person name="Zhang B."/>
            <person name="Zhang Z."/>
            <person name="Wu J."/>
            <person name="Zhang C."/>
            <person name="Long L."/>
            <person name="Xiao J."/>
        </authorList>
    </citation>
    <scope>NUCLEOTIDE SEQUENCE [LARGE SCALE GENOMIC DNA]</scope>
    <source>
        <strain evidence="2 3">SCSIO M10379</strain>
    </source>
</reference>
<sequence>MNGTEHAPSANAYGQELARISWHQSHPSTARCAIFQALAVISSRLLHIADTTAATQRGQATAHAAALARFRRPTPPPSPTE</sequence>
<proteinExistence type="predicted"/>
<evidence type="ECO:0000313" key="2">
    <source>
        <dbReference type="EMBL" id="OEU99061.1"/>
    </source>
</evidence>
<comment type="caution">
    <text evidence="2">The sequence shown here is derived from an EMBL/GenBank/DDBJ whole genome shotgun (WGS) entry which is preliminary data.</text>
</comment>
<protein>
    <submittedName>
        <fullName evidence="2">Uncharacterized protein</fullName>
    </submittedName>
</protein>
<accession>A0A1E7K587</accession>
<dbReference type="AlphaFoldDB" id="A0A1E7K587"/>
<organism evidence="2 3">
    <name type="scientific">Streptomyces qinglanensis</name>
    <dbReference type="NCBI Taxonomy" id="943816"/>
    <lineage>
        <taxon>Bacteria</taxon>
        <taxon>Bacillati</taxon>
        <taxon>Actinomycetota</taxon>
        <taxon>Actinomycetes</taxon>
        <taxon>Kitasatosporales</taxon>
        <taxon>Streptomycetaceae</taxon>
        <taxon>Streptomyces</taxon>
    </lineage>
</organism>
<gene>
    <name evidence="2" type="ORF">AN217_15980</name>
</gene>
<dbReference type="RefSeq" id="WP_069992037.1">
    <property type="nucleotide sequence ID" value="NZ_LJGV01000022.1"/>
</dbReference>
<evidence type="ECO:0000313" key="3">
    <source>
        <dbReference type="Proteomes" id="UP000175829"/>
    </source>
</evidence>
<feature type="region of interest" description="Disordered" evidence="1">
    <location>
        <begin position="57"/>
        <end position="81"/>
    </location>
</feature>
<name>A0A1E7K587_9ACTN</name>
<feature type="compositionally biased region" description="Low complexity" evidence="1">
    <location>
        <begin position="57"/>
        <end position="68"/>
    </location>
</feature>
<dbReference type="EMBL" id="LJGV01000022">
    <property type="protein sequence ID" value="OEU99061.1"/>
    <property type="molecule type" value="Genomic_DNA"/>
</dbReference>
<evidence type="ECO:0000256" key="1">
    <source>
        <dbReference type="SAM" id="MobiDB-lite"/>
    </source>
</evidence>
<dbReference type="Proteomes" id="UP000175829">
    <property type="component" value="Unassembled WGS sequence"/>
</dbReference>